<proteinExistence type="predicted"/>
<dbReference type="SUPFAM" id="SSF46689">
    <property type="entry name" value="Homeodomain-like"/>
    <property type="match status" value="2"/>
</dbReference>
<evidence type="ECO:0000313" key="7">
    <source>
        <dbReference type="EMBL" id="MFF3566948.1"/>
    </source>
</evidence>
<keyword evidence="1" id="KW-0805">Transcription regulation</keyword>
<dbReference type="Proteomes" id="UP001601992">
    <property type="component" value="Unassembled WGS sequence"/>
</dbReference>
<dbReference type="Gene3D" id="1.10.357.10">
    <property type="entry name" value="Tetracycline Repressor, domain 2"/>
    <property type="match status" value="1"/>
</dbReference>
<reference evidence="7 8" key="1">
    <citation type="submission" date="2024-10" db="EMBL/GenBank/DDBJ databases">
        <title>The Natural Products Discovery Center: Release of the First 8490 Sequenced Strains for Exploring Actinobacteria Biosynthetic Diversity.</title>
        <authorList>
            <person name="Kalkreuter E."/>
            <person name="Kautsar S.A."/>
            <person name="Yang D."/>
            <person name="Bader C.D."/>
            <person name="Teijaro C.N."/>
            <person name="Fluegel L."/>
            <person name="Davis C.M."/>
            <person name="Simpson J.R."/>
            <person name="Lauterbach L."/>
            <person name="Steele A.D."/>
            <person name="Gui C."/>
            <person name="Meng S."/>
            <person name="Li G."/>
            <person name="Viehrig K."/>
            <person name="Ye F."/>
            <person name="Su P."/>
            <person name="Kiefer A.F."/>
            <person name="Nichols A."/>
            <person name="Cepeda A.J."/>
            <person name="Yan W."/>
            <person name="Fan B."/>
            <person name="Jiang Y."/>
            <person name="Adhikari A."/>
            <person name="Zheng C.-J."/>
            <person name="Schuster L."/>
            <person name="Cowan T.M."/>
            <person name="Smanski M.J."/>
            <person name="Chevrette M.G."/>
            <person name="De Carvalho L.P.S."/>
            <person name="Shen B."/>
        </authorList>
    </citation>
    <scope>NUCLEOTIDE SEQUENCE [LARGE SCALE GENOMIC DNA]</scope>
    <source>
        <strain evidence="7 8">NPDC002593</strain>
    </source>
</reference>
<dbReference type="CDD" id="cd00569">
    <property type="entry name" value="HTH_Hin_like"/>
    <property type="match status" value="1"/>
</dbReference>
<feature type="compositionally biased region" description="Pro residues" evidence="5">
    <location>
        <begin position="186"/>
        <end position="197"/>
    </location>
</feature>
<gene>
    <name evidence="7" type="ORF">ACFYXQ_04110</name>
</gene>
<accession>A0ABW6RU66</accession>
<evidence type="ECO:0000256" key="3">
    <source>
        <dbReference type="ARBA" id="ARBA00023163"/>
    </source>
</evidence>
<dbReference type="PANTHER" id="PTHR30055:SF234">
    <property type="entry name" value="HTH-TYPE TRANSCRIPTIONAL REGULATOR BETI"/>
    <property type="match status" value="1"/>
</dbReference>
<evidence type="ECO:0000256" key="1">
    <source>
        <dbReference type="ARBA" id="ARBA00023015"/>
    </source>
</evidence>
<evidence type="ECO:0000256" key="4">
    <source>
        <dbReference type="PROSITE-ProRule" id="PRU00335"/>
    </source>
</evidence>
<dbReference type="InterPro" id="IPR009057">
    <property type="entry name" value="Homeodomain-like_sf"/>
</dbReference>
<dbReference type="Pfam" id="PF00440">
    <property type="entry name" value="TetR_N"/>
    <property type="match status" value="1"/>
</dbReference>
<dbReference type="EMBL" id="JBIAQY010000001">
    <property type="protein sequence ID" value="MFF3566948.1"/>
    <property type="molecule type" value="Genomic_DNA"/>
</dbReference>
<organism evidence="7 8">
    <name type="scientific">Nocardia jiangxiensis</name>
    <dbReference type="NCBI Taxonomy" id="282685"/>
    <lineage>
        <taxon>Bacteria</taxon>
        <taxon>Bacillati</taxon>
        <taxon>Actinomycetota</taxon>
        <taxon>Actinomycetes</taxon>
        <taxon>Mycobacteriales</taxon>
        <taxon>Nocardiaceae</taxon>
        <taxon>Nocardia</taxon>
    </lineage>
</organism>
<evidence type="ECO:0000256" key="2">
    <source>
        <dbReference type="ARBA" id="ARBA00023125"/>
    </source>
</evidence>
<protein>
    <submittedName>
        <fullName evidence="7">TetR family transcriptional regulator</fullName>
    </submittedName>
</protein>
<keyword evidence="3" id="KW-0804">Transcription</keyword>
<dbReference type="PRINTS" id="PR00455">
    <property type="entry name" value="HTHTETR"/>
</dbReference>
<sequence>MADNSRARILETSLEMFALRGYSRVSVREIAEQIGLTKTAVLYHFPSKGDIVAALVDPLLTESEAVVESAATLADPAGRCWAAVEGLLDVALSHSMLLRIQMQDQALAADPAAFARMRDLALAAQELIAGPDADLTDRVRAAQVYAALSDPVTIFADQPAAQLRVAILDGIARLLGHRRPVRRPRPAPPRSTPPEPRTPGRGRPGVMTAEMVDAARRMRDAGEGTVDEIAARLGVSRATLYRHLTPRSQ</sequence>
<evidence type="ECO:0000259" key="6">
    <source>
        <dbReference type="PROSITE" id="PS50977"/>
    </source>
</evidence>
<feature type="region of interest" description="Disordered" evidence="5">
    <location>
        <begin position="178"/>
        <end position="205"/>
    </location>
</feature>
<comment type="caution">
    <text evidence="7">The sequence shown here is derived from an EMBL/GenBank/DDBJ whole genome shotgun (WGS) entry which is preliminary data.</text>
</comment>
<keyword evidence="2 4" id="KW-0238">DNA-binding</keyword>
<dbReference type="InterPro" id="IPR050109">
    <property type="entry name" value="HTH-type_TetR-like_transc_reg"/>
</dbReference>
<dbReference type="PANTHER" id="PTHR30055">
    <property type="entry name" value="HTH-TYPE TRANSCRIPTIONAL REGULATOR RUTR"/>
    <property type="match status" value="1"/>
</dbReference>
<feature type="domain" description="HTH tetR-type" evidence="6">
    <location>
        <begin position="3"/>
        <end position="63"/>
    </location>
</feature>
<keyword evidence="8" id="KW-1185">Reference proteome</keyword>
<dbReference type="PROSITE" id="PS50977">
    <property type="entry name" value="HTH_TETR_2"/>
    <property type="match status" value="1"/>
</dbReference>
<name>A0ABW6RU66_9NOCA</name>
<dbReference type="InterPro" id="IPR001647">
    <property type="entry name" value="HTH_TetR"/>
</dbReference>
<dbReference type="RefSeq" id="WP_040830017.1">
    <property type="nucleotide sequence ID" value="NZ_JBIAQY010000001.1"/>
</dbReference>
<dbReference type="Gene3D" id="1.10.10.60">
    <property type="entry name" value="Homeodomain-like"/>
    <property type="match status" value="1"/>
</dbReference>
<evidence type="ECO:0000313" key="8">
    <source>
        <dbReference type="Proteomes" id="UP001601992"/>
    </source>
</evidence>
<dbReference type="InterPro" id="IPR006120">
    <property type="entry name" value="Resolvase_HTH_dom"/>
</dbReference>
<dbReference type="Pfam" id="PF02796">
    <property type="entry name" value="HTH_7"/>
    <property type="match status" value="1"/>
</dbReference>
<evidence type="ECO:0000256" key="5">
    <source>
        <dbReference type="SAM" id="MobiDB-lite"/>
    </source>
</evidence>
<feature type="DNA-binding region" description="H-T-H motif" evidence="4">
    <location>
        <begin position="26"/>
        <end position="45"/>
    </location>
</feature>